<protein>
    <submittedName>
        <fullName evidence="1">Uncharacterized protein</fullName>
    </submittedName>
</protein>
<accession>A0A1H7RV41</accession>
<dbReference type="Proteomes" id="UP000198620">
    <property type="component" value="Unassembled WGS sequence"/>
</dbReference>
<organism evidence="1 2">
    <name type="scientific">Nitrosovibrio tenuis</name>
    <dbReference type="NCBI Taxonomy" id="1233"/>
    <lineage>
        <taxon>Bacteria</taxon>
        <taxon>Pseudomonadati</taxon>
        <taxon>Pseudomonadota</taxon>
        <taxon>Betaproteobacteria</taxon>
        <taxon>Nitrosomonadales</taxon>
        <taxon>Nitrosomonadaceae</taxon>
        <taxon>Nitrosovibrio</taxon>
    </lineage>
</organism>
<dbReference type="OrthoDB" id="9761532at2"/>
<sequence>MKQLVESWLRAEKHYYGNTQARAIRLMIEATGQRITHSRLSEWKRGKYCPSVSVLSEMLWRTLPWVLGQADLYVSPEQQDKIDMKFWVFKGEGAQRERC</sequence>
<dbReference type="AlphaFoldDB" id="A0A1H7RV41"/>
<name>A0A1H7RV41_9PROT</name>
<evidence type="ECO:0000313" key="1">
    <source>
        <dbReference type="EMBL" id="SEL64103.1"/>
    </source>
</evidence>
<gene>
    <name evidence="1" type="ORF">SAMN05216387_12022</name>
</gene>
<proteinExistence type="predicted"/>
<dbReference type="EMBL" id="FOBH01000020">
    <property type="protein sequence ID" value="SEL64103.1"/>
    <property type="molecule type" value="Genomic_DNA"/>
</dbReference>
<dbReference type="RefSeq" id="WP_090829643.1">
    <property type="nucleotide sequence ID" value="NZ_FOBH01000020.1"/>
</dbReference>
<evidence type="ECO:0000313" key="2">
    <source>
        <dbReference type="Proteomes" id="UP000198620"/>
    </source>
</evidence>
<keyword evidence="2" id="KW-1185">Reference proteome</keyword>
<reference evidence="1 2" key="1">
    <citation type="submission" date="2016-10" db="EMBL/GenBank/DDBJ databases">
        <authorList>
            <person name="de Groot N.N."/>
        </authorList>
    </citation>
    <scope>NUCLEOTIDE SEQUENCE [LARGE SCALE GENOMIC DNA]</scope>
    <source>
        <strain evidence="1 2">Nv1</strain>
    </source>
</reference>